<sequence length="154" mass="17732">MNKILLTFAFIILIGAFSTNFGKAMVHPSGKVKKEIYASSDELLVDVLNPYITKIVREECGENVRWTFERVQNLKLLVDHTGSKSKSWYEVSLMINTTNSENEGNVWGIDVVTFNIDPKSYLGITEVKRENLEDVFIELKEYVHIHDHKLEKNL</sequence>
<dbReference type="EMBL" id="CAKJTJ010000007">
    <property type="protein sequence ID" value="CAG9620906.1"/>
    <property type="molecule type" value="Genomic_DNA"/>
</dbReference>
<evidence type="ECO:0000313" key="1">
    <source>
        <dbReference type="EMBL" id="CAG9620906.1"/>
    </source>
</evidence>
<keyword evidence="2" id="KW-1185">Reference proteome</keyword>
<proteinExistence type="predicted"/>
<name>A0ABM8YLQ9_9BACI</name>
<dbReference type="RefSeq" id="WP_230500818.1">
    <property type="nucleotide sequence ID" value="NZ_CAKJTJ010000007.1"/>
</dbReference>
<accession>A0ABM8YLQ9</accession>
<reference evidence="1 2" key="1">
    <citation type="submission" date="2021-10" db="EMBL/GenBank/DDBJ databases">
        <authorList>
            <person name="Criscuolo A."/>
        </authorList>
    </citation>
    <scope>NUCLEOTIDE SEQUENCE [LARGE SCALE GENOMIC DNA]</scope>
    <source>
        <strain evidence="2">CIP 111883</strain>
    </source>
</reference>
<dbReference type="InterPro" id="IPR024984">
    <property type="entry name" value="DUF3888"/>
</dbReference>
<dbReference type="Pfam" id="PF13027">
    <property type="entry name" value="DUF3888"/>
    <property type="match status" value="1"/>
</dbReference>
<evidence type="ECO:0000313" key="2">
    <source>
        <dbReference type="Proteomes" id="UP000789833"/>
    </source>
</evidence>
<comment type="caution">
    <text evidence="1">The sequence shown here is derived from an EMBL/GenBank/DDBJ whole genome shotgun (WGS) entry which is preliminary data.</text>
</comment>
<dbReference type="Proteomes" id="UP000789833">
    <property type="component" value="Unassembled WGS sequence"/>
</dbReference>
<organism evidence="1 2">
    <name type="scientific">Sutcliffiella rhizosphaerae</name>
    <dbReference type="NCBI Taxonomy" id="2880967"/>
    <lineage>
        <taxon>Bacteria</taxon>
        <taxon>Bacillati</taxon>
        <taxon>Bacillota</taxon>
        <taxon>Bacilli</taxon>
        <taxon>Bacillales</taxon>
        <taxon>Bacillaceae</taxon>
        <taxon>Sutcliffiella</taxon>
    </lineage>
</organism>
<gene>
    <name evidence="1" type="ORF">BACCIP111883_01678</name>
</gene>
<protein>
    <submittedName>
        <fullName evidence="1">Uncharacterized protein</fullName>
    </submittedName>
</protein>